<proteinExistence type="predicted"/>
<evidence type="ECO:0000313" key="2">
    <source>
        <dbReference type="EMBL" id="KKL96044.1"/>
    </source>
</evidence>
<accession>A0A0F9GB10</accession>
<comment type="caution">
    <text evidence="2">The sequence shown here is derived from an EMBL/GenBank/DDBJ whole genome shotgun (WGS) entry which is preliminary data.</text>
</comment>
<protein>
    <submittedName>
        <fullName evidence="2">Uncharacterized protein</fullName>
    </submittedName>
</protein>
<keyword evidence="1" id="KW-1133">Transmembrane helix</keyword>
<name>A0A0F9GB10_9ZZZZ</name>
<reference evidence="2" key="1">
    <citation type="journal article" date="2015" name="Nature">
        <title>Complex archaea that bridge the gap between prokaryotes and eukaryotes.</title>
        <authorList>
            <person name="Spang A."/>
            <person name="Saw J.H."/>
            <person name="Jorgensen S.L."/>
            <person name="Zaremba-Niedzwiedzka K."/>
            <person name="Martijn J."/>
            <person name="Lind A.E."/>
            <person name="van Eijk R."/>
            <person name="Schleper C."/>
            <person name="Guy L."/>
            <person name="Ettema T.J."/>
        </authorList>
    </citation>
    <scope>NUCLEOTIDE SEQUENCE</scope>
</reference>
<dbReference type="EMBL" id="LAZR01018534">
    <property type="protein sequence ID" value="KKL96044.1"/>
    <property type="molecule type" value="Genomic_DNA"/>
</dbReference>
<sequence length="84" mass="8815">LLPVQPRKIAGIGTLSELDLLIVIAVQQPIIVNVGTIAELNLLVAIALAIAGPDTHFRRTTITQQGLKTSVVSAGHLVTIERGS</sequence>
<keyword evidence="1" id="KW-0472">Membrane</keyword>
<gene>
    <name evidence="2" type="ORF">LCGC14_1848390</name>
</gene>
<organism evidence="2">
    <name type="scientific">marine sediment metagenome</name>
    <dbReference type="NCBI Taxonomy" id="412755"/>
    <lineage>
        <taxon>unclassified sequences</taxon>
        <taxon>metagenomes</taxon>
        <taxon>ecological metagenomes</taxon>
    </lineage>
</organism>
<feature type="transmembrane region" description="Helical" evidence="1">
    <location>
        <begin position="30"/>
        <end position="51"/>
    </location>
</feature>
<feature type="non-terminal residue" evidence="2">
    <location>
        <position position="1"/>
    </location>
</feature>
<keyword evidence="1" id="KW-0812">Transmembrane</keyword>
<dbReference type="AlphaFoldDB" id="A0A0F9GB10"/>
<evidence type="ECO:0000256" key="1">
    <source>
        <dbReference type="SAM" id="Phobius"/>
    </source>
</evidence>